<evidence type="ECO:0000256" key="2">
    <source>
        <dbReference type="ARBA" id="ARBA00009986"/>
    </source>
</evidence>
<dbReference type="InterPro" id="IPR016162">
    <property type="entry name" value="Ald_DH_N"/>
</dbReference>
<dbReference type="Gene3D" id="3.40.309.10">
    <property type="entry name" value="Aldehyde Dehydrogenase, Chain A, domain 2"/>
    <property type="match status" value="1"/>
</dbReference>
<reference evidence="12" key="1">
    <citation type="journal article" date="2005" name="Environ. Microbiol.">
        <title>Genetic and functional properties of uncultivated thermophilic crenarchaeotes from a subsurface gold mine as revealed by analysis of genome fragments.</title>
        <authorList>
            <person name="Nunoura T."/>
            <person name="Hirayama H."/>
            <person name="Takami H."/>
            <person name="Oida H."/>
            <person name="Nishi S."/>
            <person name="Shimamura S."/>
            <person name="Suzuki Y."/>
            <person name="Inagaki F."/>
            <person name="Takai K."/>
            <person name="Nealson K.H."/>
            <person name="Horikoshi K."/>
        </authorList>
    </citation>
    <scope>NUCLEOTIDE SEQUENCE</scope>
</reference>
<comment type="similarity">
    <text evidence="2 10">Belongs to the aldehyde dehydrogenase family.</text>
</comment>
<protein>
    <recommendedName>
        <fullName evidence="7">L-glutamate gamma-semialdehyde dehydrogenase</fullName>
        <ecNumber evidence="3">1.2.1.88</ecNumber>
    </recommendedName>
    <alternativeName>
        <fullName evidence="7">L-glutamate gamma-semialdehyde dehydrogenase</fullName>
    </alternativeName>
</protein>
<organism evidence="12">
    <name type="scientific">Acetithermum autotrophicum</name>
    <dbReference type="NCBI Taxonomy" id="1446466"/>
    <lineage>
        <taxon>Bacteria</taxon>
        <taxon>Candidatus Bipolaricaulota</taxon>
        <taxon>Candidatus Acetithermum</taxon>
    </lineage>
</organism>
<evidence type="ECO:0000256" key="6">
    <source>
        <dbReference type="ARBA" id="ARBA00023062"/>
    </source>
</evidence>
<dbReference type="Pfam" id="PF00171">
    <property type="entry name" value="Aldedh"/>
    <property type="match status" value="1"/>
</dbReference>
<dbReference type="InterPro" id="IPR015590">
    <property type="entry name" value="Aldehyde_DH_dom"/>
</dbReference>
<dbReference type="InterPro" id="IPR050485">
    <property type="entry name" value="Proline_metab_enzyme"/>
</dbReference>
<name>H5SV61_ACEAU</name>
<dbReference type="InterPro" id="IPR016163">
    <property type="entry name" value="Ald_DH_C"/>
</dbReference>
<evidence type="ECO:0000256" key="4">
    <source>
        <dbReference type="ARBA" id="ARBA00023002"/>
    </source>
</evidence>
<dbReference type="InterPro" id="IPR016160">
    <property type="entry name" value="Ald_DH_CS_CYS"/>
</dbReference>
<dbReference type="AlphaFoldDB" id="H5SV61"/>
<keyword evidence="4 10" id="KW-0560">Oxidoreductase</keyword>
<dbReference type="InterPro" id="IPR029510">
    <property type="entry name" value="Ald_DH_CS_GLU"/>
</dbReference>
<evidence type="ECO:0000256" key="7">
    <source>
        <dbReference type="ARBA" id="ARBA00032259"/>
    </source>
</evidence>
<feature type="domain" description="Aldehyde dehydrogenase" evidence="11">
    <location>
        <begin position="56"/>
        <end position="513"/>
    </location>
</feature>
<keyword evidence="5" id="KW-0520">NAD</keyword>
<dbReference type="GO" id="GO:0009898">
    <property type="term" value="C:cytoplasmic side of plasma membrane"/>
    <property type="evidence" value="ECO:0007669"/>
    <property type="project" value="TreeGrafter"/>
</dbReference>
<dbReference type="PANTHER" id="PTHR42862">
    <property type="entry name" value="DELTA-1-PYRROLINE-5-CARBOXYLATE DEHYDROGENASE 1, ISOFORM A-RELATED"/>
    <property type="match status" value="1"/>
</dbReference>
<dbReference type="PROSITE" id="PS00070">
    <property type="entry name" value="ALDEHYDE_DEHYDR_CYS"/>
    <property type="match status" value="1"/>
</dbReference>
<dbReference type="PROSITE" id="PS00687">
    <property type="entry name" value="ALDEHYDE_DEHYDR_GLU"/>
    <property type="match status" value="1"/>
</dbReference>
<comment type="pathway">
    <text evidence="1">Amino-acid degradation; L-proline degradation into L-glutamate; L-glutamate from L-proline: step 2/2.</text>
</comment>
<dbReference type="FunFam" id="3.40.605.10:FF:000006">
    <property type="entry name" value="1-pyrroline-5-carboxylate dehydrogenase"/>
    <property type="match status" value="1"/>
</dbReference>
<accession>H5SV61</accession>
<evidence type="ECO:0000256" key="9">
    <source>
        <dbReference type="PROSITE-ProRule" id="PRU10007"/>
    </source>
</evidence>
<dbReference type="UniPathway" id="UPA00261">
    <property type="reaction ID" value="UER00374"/>
</dbReference>
<evidence type="ECO:0000313" key="12">
    <source>
        <dbReference type="EMBL" id="BAL59490.1"/>
    </source>
</evidence>
<dbReference type="PANTHER" id="PTHR42862:SF1">
    <property type="entry name" value="DELTA-1-PYRROLINE-5-CARBOXYLATE DEHYDROGENASE 2, ISOFORM A-RELATED"/>
    <property type="match status" value="1"/>
</dbReference>
<dbReference type="NCBIfam" id="TIGR01236">
    <property type="entry name" value="D1pyr5carbox1"/>
    <property type="match status" value="1"/>
</dbReference>
<feature type="active site" evidence="9">
    <location>
        <position position="292"/>
    </location>
</feature>
<dbReference type="EC" id="1.2.1.88" evidence="3"/>
<dbReference type="GO" id="GO:0003842">
    <property type="term" value="F:L-glutamate gamma-semialdehyde dehydrogenase activity"/>
    <property type="evidence" value="ECO:0007669"/>
    <property type="project" value="UniProtKB-EC"/>
</dbReference>
<evidence type="ECO:0000259" key="11">
    <source>
        <dbReference type="Pfam" id="PF00171"/>
    </source>
</evidence>
<dbReference type="Gene3D" id="3.40.605.10">
    <property type="entry name" value="Aldehyde Dehydrogenase, Chain A, domain 1"/>
    <property type="match status" value="1"/>
</dbReference>
<proteinExistence type="inferred from homology"/>
<comment type="catalytic activity">
    <reaction evidence="8">
        <text>L-glutamate 5-semialdehyde + NAD(+) + H2O = L-glutamate + NADH + 2 H(+)</text>
        <dbReference type="Rhea" id="RHEA:30235"/>
        <dbReference type="ChEBI" id="CHEBI:15377"/>
        <dbReference type="ChEBI" id="CHEBI:15378"/>
        <dbReference type="ChEBI" id="CHEBI:29985"/>
        <dbReference type="ChEBI" id="CHEBI:57540"/>
        <dbReference type="ChEBI" id="CHEBI:57945"/>
        <dbReference type="ChEBI" id="CHEBI:58066"/>
        <dbReference type="EC" id="1.2.1.88"/>
    </reaction>
</comment>
<keyword evidence="6" id="KW-0642">Proline metabolism</keyword>
<evidence type="ECO:0000256" key="5">
    <source>
        <dbReference type="ARBA" id="ARBA00023027"/>
    </source>
</evidence>
<evidence type="ECO:0000256" key="3">
    <source>
        <dbReference type="ARBA" id="ARBA00012884"/>
    </source>
</evidence>
<evidence type="ECO:0000256" key="10">
    <source>
        <dbReference type="RuleBase" id="RU003345"/>
    </source>
</evidence>
<dbReference type="InterPro" id="IPR016161">
    <property type="entry name" value="Ald_DH/histidinol_DH"/>
</dbReference>
<dbReference type="CDD" id="cd07123">
    <property type="entry name" value="ALDH_F4-17_P5CDH"/>
    <property type="match status" value="1"/>
</dbReference>
<dbReference type="GO" id="GO:0004657">
    <property type="term" value="F:proline dehydrogenase activity"/>
    <property type="evidence" value="ECO:0007669"/>
    <property type="project" value="UniProtKB-ARBA"/>
</dbReference>
<dbReference type="FunFam" id="3.40.309.10:FF:000005">
    <property type="entry name" value="1-pyrroline-5-carboxylate dehydrogenase 1"/>
    <property type="match status" value="1"/>
</dbReference>
<evidence type="ECO:0000256" key="8">
    <source>
        <dbReference type="ARBA" id="ARBA00048142"/>
    </source>
</evidence>
<dbReference type="SUPFAM" id="SSF53720">
    <property type="entry name" value="ALDH-like"/>
    <property type="match status" value="1"/>
</dbReference>
<dbReference type="InterPro" id="IPR005931">
    <property type="entry name" value="P5CDH/ALDH4A1"/>
</dbReference>
<reference evidence="12" key="2">
    <citation type="journal article" date="2012" name="PLoS ONE">
        <title>A Deeply Branching Thermophilic Bacterium with an Ancient Acetyl-CoA Pathway Dominates a Subsurface Ecosystem.</title>
        <authorList>
            <person name="Takami H."/>
            <person name="Noguchi H."/>
            <person name="Takaki Y."/>
            <person name="Uchiyama I."/>
            <person name="Toyoda A."/>
            <person name="Nishi S."/>
            <person name="Chee G.-J."/>
            <person name="Arai W."/>
            <person name="Nunoura T."/>
            <person name="Itoh T."/>
            <person name="Hattori M."/>
            <person name="Takai K."/>
        </authorList>
    </citation>
    <scope>NUCLEOTIDE SEQUENCE</scope>
</reference>
<dbReference type="EMBL" id="AP011803">
    <property type="protein sequence ID" value="BAL59490.1"/>
    <property type="molecule type" value="Genomic_DNA"/>
</dbReference>
<evidence type="ECO:0000256" key="1">
    <source>
        <dbReference type="ARBA" id="ARBA00004786"/>
    </source>
</evidence>
<gene>
    <name evidence="12" type="ORF">HGMM_OP4C126</name>
</gene>
<sequence length="541" mass="61042">MSKLWHLEKPQNDVNKIPTYAPGTPEREQLLKEIEALKRTTEEIPLIINGEPVKTNNTVDVLCPHDHKRILARAHLAGEAELRRAIDAALEAHKTWSALDGYDRAAIFSRAADLLAGPRRIQNIAAIMMNQSKTPFEAEIDLAELVDFWRFNAYYMQFLYEQQPDQIYGEINRFDWRPLEGFVLAVPPFNFYSIGGNLPTAPAIVGNVALWKPARSVLLSNYRIMQILIEAGLPKGVINFVPFESTYSDVVLKHPDFAGLHFTGSYETLIHLWNEIGKNLPNYKNFPRIVGETGGKDFVLVHSSADVDAVAANTIRGAFEYQGQKCSAASRMYVPQSLWPAIKKRFLEELPKIKVGPTEDLSVFMGAIITKDAFDKIVSYIEEAKKNPKTYEIVFGGEYDSSKGWFVQPTVIVSRDPKSKLMTEEIFGPVLTVYIYPDAEYEKTLQLCDESTQFALTGSIFAQDRYAIVQAERALRYAAGNFYINDKPTGAVVGRQPFGGARHSGTNDKAGSWINLIRWLSPRTIKETLVPPRDWRRPYMG</sequence>
<dbReference type="GO" id="GO:0010133">
    <property type="term" value="P:L-proline catabolic process to L-glutamate"/>
    <property type="evidence" value="ECO:0007669"/>
    <property type="project" value="UniProtKB-UniPathway"/>
</dbReference>